<dbReference type="EMBL" id="BMAC01001067">
    <property type="protein sequence ID" value="GFQ05425.1"/>
    <property type="molecule type" value="Genomic_DNA"/>
</dbReference>
<gene>
    <name evidence="3" type="ORF">PHJA_002686600</name>
</gene>
<accession>A0A830DA25</accession>
<keyword evidence="2" id="KW-1133">Transmembrane helix</keyword>
<proteinExistence type="predicted"/>
<dbReference type="Proteomes" id="UP000653305">
    <property type="component" value="Unassembled WGS sequence"/>
</dbReference>
<feature type="region of interest" description="Disordered" evidence="1">
    <location>
        <begin position="16"/>
        <end position="100"/>
    </location>
</feature>
<feature type="compositionally biased region" description="Low complexity" evidence="1">
    <location>
        <begin position="30"/>
        <end position="48"/>
    </location>
</feature>
<sequence>MYARLHLRALFPTRRFSENSQTSTRCSALATSPRSSTRSWTSSATTPSTPSPTRPRPASRTRSTDAWGPSPSCRGRSSASRRSSTPPTPTSSVSPAPRRCCRRGNEGNVGVAFFNHLYCLITIVITIIIITFIGVLVINIVTLWVNHDDKAVSS</sequence>
<feature type="transmembrane region" description="Helical" evidence="2">
    <location>
        <begin position="117"/>
        <end position="145"/>
    </location>
</feature>
<protein>
    <submittedName>
        <fullName evidence="3">Protein lateral organ boundaries</fullName>
    </submittedName>
</protein>
<comment type="caution">
    <text evidence="3">The sequence shown here is derived from an EMBL/GenBank/DDBJ whole genome shotgun (WGS) entry which is preliminary data.</text>
</comment>
<keyword evidence="2" id="KW-0812">Transmembrane</keyword>
<evidence type="ECO:0000256" key="1">
    <source>
        <dbReference type="SAM" id="MobiDB-lite"/>
    </source>
</evidence>
<evidence type="ECO:0000256" key="2">
    <source>
        <dbReference type="SAM" id="Phobius"/>
    </source>
</evidence>
<organism evidence="3 4">
    <name type="scientific">Phtheirospermum japonicum</name>
    <dbReference type="NCBI Taxonomy" id="374723"/>
    <lineage>
        <taxon>Eukaryota</taxon>
        <taxon>Viridiplantae</taxon>
        <taxon>Streptophyta</taxon>
        <taxon>Embryophyta</taxon>
        <taxon>Tracheophyta</taxon>
        <taxon>Spermatophyta</taxon>
        <taxon>Magnoliopsida</taxon>
        <taxon>eudicotyledons</taxon>
        <taxon>Gunneridae</taxon>
        <taxon>Pentapetalae</taxon>
        <taxon>asterids</taxon>
        <taxon>lamiids</taxon>
        <taxon>Lamiales</taxon>
        <taxon>Orobanchaceae</taxon>
        <taxon>Orobanchaceae incertae sedis</taxon>
        <taxon>Phtheirospermum</taxon>
    </lineage>
</organism>
<keyword evidence="4" id="KW-1185">Reference proteome</keyword>
<evidence type="ECO:0000313" key="3">
    <source>
        <dbReference type="EMBL" id="GFQ05425.1"/>
    </source>
</evidence>
<evidence type="ECO:0000313" key="4">
    <source>
        <dbReference type="Proteomes" id="UP000653305"/>
    </source>
</evidence>
<feature type="compositionally biased region" description="Low complexity" evidence="1">
    <location>
        <begin position="69"/>
        <end position="98"/>
    </location>
</feature>
<keyword evidence="2" id="KW-0472">Membrane</keyword>
<reference evidence="3" key="1">
    <citation type="submission" date="2020-07" db="EMBL/GenBank/DDBJ databases">
        <title>Ethylene signaling mediates host invasion by parasitic plants.</title>
        <authorList>
            <person name="Yoshida S."/>
        </authorList>
    </citation>
    <scope>NUCLEOTIDE SEQUENCE</scope>
    <source>
        <strain evidence="3">Okayama</strain>
    </source>
</reference>
<dbReference type="AlphaFoldDB" id="A0A830DA25"/>
<name>A0A830DA25_9LAMI</name>